<organism evidence="3 4">
    <name type="scientific">Emcibacter nanhaiensis</name>
    <dbReference type="NCBI Taxonomy" id="1505037"/>
    <lineage>
        <taxon>Bacteria</taxon>
        <taxon>Pseudomonadati</taxon>
        <taxon>Pseudomonadota</taxon>
        <taxon>Alphaproteobacteria</taxon>
        <taxon>Emcibacterales</taxon>
        <taxon>Emcibacteraceae</taxon>
        <taxon>Emcibacter</taxon>
    </lineage>
</organism>
<dbReference type="AlphaFoldDB" id="A0A501PH55"/>
<evidence type="ECO:0000313" key="4">
    <source>
        <dbReference type="Proteomes" id="UP000319148"/>
    </source>
</evidence>
<feature type="transmembrane region" description="Helical" evidence="2">
    <location>
        <begin position="292"/>
        <end position="310"/>
    </location>
</feature>
<keyword evidence="4" id="KW-1185">Reference proteome</keyword>
<dbReference type="InterPro" id="IPR039672">
    <property type="entry name" value="MFS_2"/>
</dbReference>
<dbReference type="PANTHER" id="PTHR11328:SF24">
    <property type="entry name" value="MAJOR FACILITATOR SUPERFAMILY (MFS) PROFILE DOMAIN-CONTAINING PROTEIN"/>
    <property type="match status" value="1"/>
</dbReference>
<keyword evidence="2" id="KW-1133">Transmembrane helix</keyword>
<evidence type="ECO:0000256" key="1">
    <source>
        <dbReference type="ARBA" id="ARBA00009617"/>
    </source>
</evidence>
<evidence type="ECO:0000313" key="3">
    <source>
        <dbReference type="EMBL" id="TPD59284.1"/>
    </source>
</evidence>
<comment type="similarity">
    <text evidence="1">Belongs to the sodium:galactoside symporter (TC 2.A.2) family.</text>
</comment>
<feature type="transmembrane region" description="Helical" evidence="2">
    <location>
        <begin position="147"/>
        <end position="166"/>
    </location>
</feature>
<dbReference type="GO" id="GO:0008643">
    <property type="term" value="P:carbohydrate transport"/>
    <property type="evidence" value="ECO:0007669"/>
    <property type="project" value="InterPro"/>
</dbReference>
<dbReference type="Proteomes" id="UP000319148">
    <property type="component" value="Unassembled WGS sequence"/>
</dbReference>
<feature type="transmembrane region" description="Helical" evidence="2">
    <location>
        <begin position="367"/>
        <end position="389"/>
    </location>
</feature>
<feature type="transmembrane region" description="Helical" evidence="2">
    <location>
        <begin position="12"/>
        <end position="36"/>
    </location>
</feature>
<feature type="transmembrane region" description="Helical" evidence="2">
    <location>
        <begin position="178"/>
        <end position="201"/>
    </location>
</feature>
<feature type="transmembrane region" description="Helical" evidence="2">
    <location>
        <begin position="106"/>
        <end position="126"/>
    </location>
</feature>
<dbReference type="GO" id="GO:0005886">
    <property type="term" value="C:plasma membrane"/>
    <property type="evidence" value="ECO:0007669"/>
    <property type="project" value="TreeGrafter"/>
</dbReference>
<proteinExistence type="inferred from homology"/>
<feature type="transmembrane region" description="Helical" evidence="2">
    <location>
        <begin position="409"/>
        <end position="428"/>
    </location>
</feature>
<feature type="transmembrane region" description="Helical" evidence="2">
    <location>
        <begin position="322"/>
        <end position="346"/>
    </location>
</feature>
<gene>
    <name evidence="3" type="ORF">FIV46_10835</name>
</gene>
<protein>
    <submittedName>
        <fullName evidence="3">MFS transporter</fullName>
    </submittedName>
</protein>
<dbReference type="PANTHER" id="PTHR11328">
    <property type="entry name" value="MAJOR FACILITATOR SUPERFAMILY DOMAIN-CONTAINING PROTEIN"/>
    <property type="match status" value="1"/>
</dbReference>
<feature type="transmembrane region" description="Helical" evidence="2">
    <location>
        <begin position="227"/>
        <end position="252"/>
    </location>
</feature>
<dbReference type="SUPFAM" id="SSF103473">
    <property type="entry name" value="MFS general substrate transporter"/>
    <property type="match status" value="1"/>
</dbReference>
<keyword evidence="2" id="KW-0472">Membrane</keyword>
<comment type="caution">
    <text evidence="3">The sequence shown here is derived from an EMBL/GenBank/DDBJ whole genome shotgun (WGS) entry which is preliminary data.</text>
</comment>
<feature type="transmembrane region" description="Helical" evidence="2">
    <location>
        <begin position="82"/>
        <end position="100"/>
    </location>
</feature>
<evidence type="ECO:0000256" key="2">
    <source>
        <dbReference type="SAM" id="Phobius"/>
    </source>
</evidence>
<reference evidence="4" key="1">
    <citation type="submission" date="2019-06" db="EMBL/GenBank/DDBJ databases">
        <title>The complete genome of Emcibacter congregatus ZYLT.</title>
        <authorList>
            <person name="Zhao Z."/>
        </authorList>
    </citation>
    <scope>NUCLEOTIDE SEQUENCE [LARGE SCALE GENOMIC DNA]</scope>
    <source>
        <strain evidence="4">MCCC 1A06723</strain>
    </source>
</reference>
<feature type="transmembrane region" description="Helical" evidence="2">
    <location>
        <begin position="264"/>
        <end position="285"/>
    </location>
</feature>
<dbReference type="GO" id="GO:0015293">
    <property type="term" value="F:symporter activity"/>
    <property type="evidence" value="ECO:0007669"/>
    <property type="project" value="InterPro"/>
</dbReference>
<feature type="transmembrane region" description="Helical" evidence="2">
    <location>
        <begin position="42"/>
        <end position="61"/>
    </location>
</feature>
<dbReference type="Pfam" id="PF13347">
    <property type="entry name" value="MFS_2"/>
    <property type="match status" value="1"/>
</dbReference>
<name>A0A501PH55_9PROT</name>
<sequence length="445" mass="48145">MKERSQVNTGRLLAYALPVIPLSMMMGPIGAILPAFYAKHTAISLASIGTALFLIRLFDAVTDQLVGYLSDVTESPFGRRKPWLAGGVLVSALSVYFLYAPPPTAGFGYFFTSIFFLYLGWTLIAVPHLAWGSELSRDYRQRTRISSFHAFLGPLGFALIMAVPLLPVFENSEMTPDAIFLMGVIVMISLPLFIVPCLVFAPQTEVTAAGNPSVRDLFNAVRGNRPFWLFVAVLLLIGSALGMLATCIVLYMDSFLGIGDKISHVMIVNMGALLASVPLWVQVVYRLGKHGALALSCGLNIIVIPVVLLIPPGQDSFVPFTVWMAAVAMAGGATTVVPMSILGDVIDYDTLKSGANRAGNYFALMGFVQKAAAAIGGGVAFYMLSFFSFDAKSASQTEMAVFGLKFSMVGLPVLITVIAVILVLKFPLDARRHDIIRRRLDQRKA</sequence>
<dbReference type="InterPro" id="IPR036259">
    <property type="entry name" value="MFS_trans_sf"/>
</dbReference>
<accession>A0A501PH55</accession>
<dbReference type="EMBL" id="VFIY01000014">
    <property type="protein sequence ID" value="TPD59284.1"/>
    <property type="molecule type" value="Genomic_DNA"/>
</dbReference>
<keyword evidence="2" id="KW-0812">Transmembrane</keyword>
<dbReference type="OrthoDB" id="181905at2"/>
<dbReference type="RefSeq" id="WP_139940948.1">
    <property type="nucleotide sequence ID" value="NZ_JBHSYP010000006.1"/>
</dbReference>
<dbReference type="Gene3D" id="1.20.1250.20">
    <property type="entry name" value="MFS general substrate transporter like domains"/>
    <property type="match status" value="2"/>
</dbReference>